<dbReference type="SUPFAM" id="SSF57756">
    <property type="entry name" value="Retrovirus zinc finger-like domains"/>
    <property type="match status" value="1"/>
</dbReference>
<dbReference type="Gene3D" id="3.10.10.10">
    <property type="entry name" value="HIV Type 1 Reverse Transcriptase, subunit A, domain 1"/>
    <property type="match status" value="1"/>
</dbReference>
<keyword evidence="1" id="KW-0479">Metal-binding</keyword>
<dbReference type="InterPro" id="IPR043128">
    <property type="entry name" value="Rev_trsase/Diguanyl_cyclase"/>
</dbReference>
<dbReference type="PROSITE" id="PS50878">
    <property type="entry name" value="RT_POL"/>
    <property type="match status" value="1"/>
</dbReference>
<sequence>MALSQQNTHPITTTSSLSLPKLCKKTDTHKIENLVEYSYVPEDAQISETVPPLLSPYNIFKKQRTITRSIRNLISTNRPHMKEYVQSSRLDQCSLRATNQEQYVDLEIPQSLINHWKSEGYTALHFGAVRLILSLHGRKNQPVFCKIALLDSSYLHYENAVIGTVLTSLHAGSVVLTVFPNYNVSLNDSTLSTRLKVQVQITGSDQVPEAMSATLHHQIIYRLQNHSIDLPLTGCFSDSLLVVTNREEDIPSIVQIPRKITREELTQLIPLEWITNYEKIHQDRRQIQSQEATFRRSVDKTVKTIFKKPDEGPSSIPPIFQTMMIRPILKEDWCPIHAVTSKGEPIYTDKINGHFIWDVDPNKCDPGCECWMHDNDYDRDIILPKRKNNGACKPSPPPQRRYDPDNGPWVGIHDKKKPLPIYEEALKILRKEKLLPPNDPTLVTWSPSDYCKVLDPPKNVELIPCFMYSTTAPEYSQQFPALERKMDPITGRTSKPFIHPNEVQPDGKLKPLTQAEEVLNWQSENMISQNDILQNLDKKVDKIAERIDETDDYLKVLSQKMQKHSRSLKAQVSQLDRDLRQMLEERTFGKNFDQKEREIRNLQGQVKEIDDFLRASHERKPKPVENLFLDPPTFPTYFKRPERPSPFFPTYVTSPPDQVKYIPTAYRPKSTRTTVTSTSKKKGKAACLSASSSESQDFPETPPPKFQKEEEIPDKGFQAMAITGNCEFPQKSYSLAESSAQKKDESSSDDEKDSCQETSSDETPRSFSSESQSEVNYIPRLFMANIKEEDSFFEESPEETLVPERTKPNGGPWFTFDDIPPSRWRKRLLEFGAWLDTQMMKTNADSYKVIEEFCCRMTGTMKEWYHNLGAFKQDELHRLESTANILGVLHQEFIGDMDMFDRKNRQEFFEMKCCSLKTKDLDKHYHRMAQRFYLLNGYNDPSLKNTYVSSLPHELQQEIHRMVATAKKDIATMSLGQIHQATLEALEKLCSFHHQFQEVIQQKSKFTKACKKPYLEIKCKDKKCSCETKKKHHHQKYSKSHRNFKGKKKKTMKFFKRKSFRGKGKNRRCFICGKNGHFSKECPNNTHKAAKLINSLQPLDGDLESLYSEQSSADEETIFALQDSASDEASFSESEDDKYFPVYSFKEIGSSLPTPPLPCIEAHVLATKFSRPKKVIAYMDTRAQITMMNPSILPAESWVTHAAYFVAADGKVFRTDLMTKEKIGIKFFPDCIVWTKVIGSNLPNKDIVVGMDVYSAANRLQILPTGLKFKREFKPYSGILKLYSLSKIPAGYEEIKSNLLKLCANSHETFCHPKPLWKNKDFFVQLPFKLNEDVNPTKATHPGMSPSDYTLAREECNQLLKQGLIEPTKSEWACQAFYVEKRSEKLRGKKRLVIDYKPLNHFLKDDKFPIPKASSLNVFIKDAQIYSKFDLKSGFWQLGIDPEDRYKTAFCIPNAQYQWTVLPFGLKVAPSLFQKAMTRIFEPILNSILIYIDDVLLFSKDEKSHK</sequence>
<dbReference type="GO" id="GO:0008270">
    <property type="term" value="F:zinc ion binding"/>
    <property type="evidence" value="ECO:0007669"/>
    <property type="project" value="UniProtKB-KW"/>
</dbReference>
<dbReference type="GO" id="GO:0003676">
    <property type="term" value="F:nucleic acid binding"/>
    <property type="evidence" value="ECO:0007669"/>
    <property type="project" value="InterPro"/>
</dbReference>
<dbReference type="CDD" id="cd01647">
    <property type="entry name" value="RT_LTR"/>
    <property type="match status" value="1"/>
</dbReference>
<dbReference type="PANTHER" id="PTHR48435">
    <property type="entry name" value="POLYPROTEIN"/>
    <property type="match status" value="1"/>
</dbReference>
<evidence type="ECO:0000313" key="5">
    <source>
        <dbReference type="EMBL" id="CAI8618348.1"/>
    </source>
</evidence>
<reference evidence="5 6" key="1">
    <citation type="submission" date="2023-01" db="EMBL/GenBank/DDBJ databases">
        <authorList>
            <person name="Kreplak J."/>
        </authorList>
    </citation>
    <scope>NUCLEOTIDE SEQUENCE [LARGE SCALE GENOMIC DNA]</scope>
</reference>
<accession>A0AAV1B9L8</accession>
<dbReference type="SMART" id="SM00343">
    <property type="entry name" value="ZnF_C2HC"/>
    <property type="match status" value="1"/>
</dbReference>
<dbReference type="InterPro" id="IPR043502">
    <property type="entry name" value="DNA/RNA_pol_sf"/>
</dbReference>
<proteinExistence type="predicted"/>
<evidence type="ECO:0000259" key="4">
    <source>
        <dbReference type="PROSITE" id="PS50878"/>
    </source>
</evidence>
<feature type="region of interest" description="Disordered" evidence="2">
    <location>
        <begin position="669"/>
        <end position="709"/>
    </location>
</feature>
<name>A0AAV1B9L8_VICFA</name>
<feature type="domain" description="CCHC-type" evidence="3">
    <location>
        <begin position="1067"/>
        <end position="1084"/>
    </location>
</feature>
<keyword evidence="1" id="KW-0862">Zinc</keyword>
<evidence type="ECO:0000256" key="1">
    <source>
        <dbReference type="PROSITE-ProRule" id="PRU00047"/>
    </source>
</evidence>
<dbReference type="InterPro" id="IPR036875">
    <property type="entry name" value="Znf_CCHC_sf"/>
</dbReference>
<feature type="domain" description="Reverse transcriptase" evidence="4">
    <location>
        <begin position="1360"/>
        <end position="1506"/>
    </location>
</feature>
<dbReference type="PANTHER" id="PTHR48435:SF1">
    <property type="entry name" value="POLYPROTEIN"/>
    <property type="match status" value="1"/>
</dbReference>
<keyword evidence="6" id="KW-1185">Reference proteome</keyword>
<dbReference type="Gene3D" id="4.10.60.10">
    <property type="entry name" value="Zinc finger, CCHC-type"/>
    <property type="match status" value="1"/>
</dbReference>
<dbReference type="Proteomes" id="UP001157006">
    <property type="component" value="Chromosome 6"/>
</dbReference>
<dbReference type="SUPFAM" id="SSF56672">
    <property type="entry name" value="DNA/RNA polymerases"/>
    <property type="match status" value="1"/>
</dbReference>
<dbReference type="EMBL" id="OX451741">
    <property type="protein sequence ID" value="CAI8618348.1"/>
    <property type="molecule type" value="Genomic_DNA"/>
</dbReference>
<evidence type="ECO:0000313" key="6">
    <source>
        <dbReference type="Proteomes" id="UP001157006"/>
    </source>
</evidence>
<evidence type="ECO:0000256" key="2">
    <source>
        <dbReference type="SAM" id="MobiDB-lite"/>
    </source>
</evidence>
<feature type="region of interest" description="Disordered" evidence="2">
    <location>
        <begin position="387"/>
        <end position="407"/>
    </location>
</feature>
<dbReference type="InterPro" id="IPR001878">
    <property type="entry name" value="Znf_CCHC"/>
</dbReference>
<keyword evidence="1" id="KW-0863">Zinc-finger</keyword>
<dbReference type="Pfam" id="PF00078">
    <property type="entry name" value="RVT_1"/>
    <property type="match status" value="1"/>
</dbReference>
<dbReference type="InterPro" id="IPR028919">
    <property type="entry name" value="Viral_movement"/>
</dbReference>
<feature type="region of interest" description="Disordered" evidence="2">
    <location>
        <begin position="734"/>
        <end position="772"/>
    </location>
</feature>
<feature type="region of interest" description="Disordered" evidence="2">
    <location>
        <begin position="794"/>
        <end position="813"/>
    </location>
</feature>
<evidence type="ECO:0008006" key="7">
    <source>
        <dbReference type="Google" id="ProtNLM"/>
    </source>
</evidence>
<dbReference type="Pfam" id="PF01107">
    <property type="entry name" value="MP"/>
    <property type="match status" value="1"/>
</dbReference>
<evidence type="ECO:0000259" key="3">
    <source>
        <dbReference type="PROSITE" id="PS50158"/>
    </source>
</evidence>
<dbReference type="PROSITE" id="PS50158">
    <property type="entry name" value="ZF_CCHC"/>
    <property type="match status" value="1"/>
</dbReference>
<feature type="compositionally biased region" description="Polar residues" evidence="2">
    <location>
        <begin position="689"/>
        <end position="698"/>
    </location>
</feature>
<gene>
    <name evidence="5" type="ORF">VFH_VI118760</name>
</gene>
<protein>
    <recommendedName>
        <fullName evidence="7">Polyprotein</fullName>
    </recommendedName>
</protein>
<dbReference type="Gene3D" id="3.30.70.270">
    <property type="match status" value="1"/>
</dbReference>
<dbReference type="InterPro" id="IPR053098">
    <property type="entry name" value="Petuviruses_polyprotein"/>
</dbReference>
<dbReference type="InterPro" id="IPR000477">
    <property type="entry name" value="RT_dom"/>
</dbReference>
<organism evidence="5 6">
    <name type="scientific">Vicia faba</name>
    <name type="common">Broad bean</name>
    <name type="synonym">Faba vulgaris</name>
    <dbReference type="NCBI Taxonomy" id="3906"/>
    <lineage>
        <taxon>Eukaryota</taxon>
        <taxon>Viridiplantae</taxon>
        <taxon>Streptophyta</taxon>
        <taxon>Embryophyta</taxon>
        <taxon>Tracheophyta</taxon>
        <taxon>Spermatophyta</taxon>
        <taxon>Magnoliopsida</taxon>
        <taxon>eudicotyledons</taxon>
        <taxon>Gunneridae</taxon>
        <taxon>Pentapetalae</taxon>
        <taxon>rosids</taxon>
        <taxon>fabids</taxon>
        <taxon>Fabales</taxon>
        <taxon>Fabaceae</taxon>
        <taxon>Papilionoideae</taxon>
        <taxon>50 kb inversion clade</taxon>
        <taxon>NPAAA clade</taxon>
        <taxon>Hologalegina</taxon>
        <taxon>IRL clade</taxon>
        <taxon>Fabeae</taxon>
        <taxon>Vicia</taxon>
    </lineage>
</organism>
<dbReference type="Pfam" id="PF00098">
    <property type="entry name" value="zf-CCHC"/>
    <property type="match status" value="1"/>
</dbReference>